<dbReference type="PANTHER" id="PTHR23334:SF20">
    <property type="entry name" value="BASIC LEUCINE ZIPPER 24"/>
    <property type="match status" value="1"/>
</dbReference>
<feature type="domain" description="BZIP" evidence="3">
    <location>
        <begin position="154"/>
        <end position="214"/>
    </location>
</feature>
<keyword evidence="2" id="KW-0732">Signal</keyword>
<dbReference type="Proteomes" id="UP000274504">
    <property type="component" value="Unassembled WGS sequence"/>
</dbReference>
<dbReference type="SUPFAM" id="SSF57959">
    <property type="entry name" value="Leucine zipper domain"/>
    <property type="match status" value="1"/>
</dbReference>
<dbReference type="WBParaSite" id="HDID_0000469701-mRNA-1">
    <property type="protein sequence ID" value="HDID_0000469701-mRNA-1"/>
    <property type="gene ID" value="HDID_0000469701"/>
</dbReference>
<evidence type="ECO:0000256" key="2">
    <source>
        <dbReference type="SAM" id="SignalP"/>
    </source>
</evidence>
<evidence type="ECO:0000259" key="3">
    <source>
        <dbReference type="PROSITE" id="PS50217"/>
    </source>
</evidence>
<dbReference type="STRING" id="6216.A0A0R3SID2"/>
<evidence type="ECO:0000313" key="5">
    <source>
        <dbReference type="Proteomes" id="UP000274504"/>
    </source>
</evidence>
<dbReference type="InterPro" id="IPR004827">
    <property type="entry name" value="bZIP"/>
</dbReference>
<proteinExistence type="predicted"/>
<dbReference type="GO" id="GO:0000981">
    <property type="term" value="F:DNA-binding transcription factor activity, RNA polymerase II-specific"/>
    <property type="evidence" value="ECO:0007669"/>
    <property type="project" value="TreeGrafter"/>
</dbReference>
<gene>
    <name evidence="4" type="ORF">HDID_LOCUS4695</name>
</gene>
<evidence type="ECO:0000256" key="1">
    <source>
        <dbReference type="SAM" id="MobiDB-lite"/>
    </source>
</evidence>
<feature type="signal peptide" evidence="2">
    <location>
        <begin position="1"/>
        <end position="24"/>
    </location>
</feature>
<dbReference type="EMBL" id="UYSG01001919">
    <property type="protein sequence ID" value="VDL53740.1"/>
    <property type="molecule type" value="Genomic_DNA"/>
</dbReference>
<reference evidence="4 5" key="2">
    <citation type="submission" date="2018-11" db="EMBL/GenBank/DDBJ databases">
        <authorList>
            <consortium name="Pathogen Informatics"/>
        </authorList>
    </citation>
    <scope>NUCLEOTIDE SEQUENCE [LARGE SCALE GENOMIC DNA]</scope>
</reference>
<feature type="region of interest" description="Disordered" evidence="1">
    <location>
        <begin position="120"/>
        <end position="171"/>
    </location>
</feature>
<organism evidence="6">
    <name type="scientific">Hymenolepis diminuta</name>
    <name type="common">Rat tapeworm</name>
    <dbReference type="NCBI Taxonomy" id="6216"/>
    <lineage>
        <taxon>Eukaryota</taxon>
        <taxon>Metazoa</taxon>
        <taxon>Spiralia</taxon>
        <taxon>Lophotrochozoa</taxon>
        <taxon>Platyhelminthes</taxon>
        <taxon>Cestoda</taxon>
        <taxon>Eucestoda</taxon>
        <taxon>Cyclophyllidea</taxon>
        <taxon>Hymenolepididae</taxon>
        <taxon>Hymenolepis</taxon>
    </lineage>
</organism>
<dbReference type="PANTHER" id="PTHR23334">
    <property type="entry name" value="CCAAT/ENHANCER BINDING PROTEIN"/>
    <property type="match status" value="1"/>
</dbReference>
<feature type="compositionally biased region" description="Basic and acidic residues" evidence="1">
    <location>
        <begin position="153"/>
        <end position="171"/>
    </location>
</feature>
<dbReference type="Gene3D" id="1.20.5.170">
    <property type="match status" value="1"/>
</dbReference>
<evidence type="ECO:0000313" key="6">
    <source>
        <dbReference type="WBParaSite" id="HDID_0000469701-mRNA-1"/>
    </source>
</evidence>
<dbReference type="GO" id="GO:0000978">
    <property type="term" value="F:RNA polymerase II cis-regulatory region sequence-specific DNA binding"/>
    <property type="evidence" value="ECO:0007669"/>
    <property type="project" value="TreeGrafter"/>
</dbReference>
<accession>A0A0R3SID2</accession>
<dbReference type="InterPro" id="IPR046347">
    <property type="entry name" value="bZIP_sf"/>
</dbReference>
<dbReference type="GO" id="GO:0006351">
    <property type="term" value="P:DNA-templated transcription"/>
    <property type="evidence" value="ECO:0007669"/>
    <property type="project" value="InterPro"/>
</dbReference>
<dbReference type="SMART" id="SM00338">
    <property type="entry name" value="BRLZ"/>
    <property type="match status" value="1"/>
</dbReference>
<sequence>MIAFPWSGHAYVTWAILPLLRVLGKLTELAVLTSTSPQTTVDGSYSTNRPQSVSWNSTPNPITPPACNGLQALISAAALTASPLVGEVNCSVVTNESHIANPITTNSTWDIHQTSPCLPLGFQPLPQHKMETSSDSTPRRRSANIRSPSSQYDDERYRERRRKNNEAVRRCRENKRARLSMRDEVTGRLQSDNILLRSKLDGLNSEVRALRHLLLAGQQQANAQQVVKEEQPQVENSIQCQITTTEPQQPQPDEEKPLPKYALPKKGIPRVPVSSSVSTNHLPPLKRRITLPPTVNPLASIPFEGASGITN</sequence>
<dbReference type="OrthoDB" id="6264353at2759"/>
<feature type="chain" id="PRO_5043131285" evidence="2">
    <location>
        <begin position="25"/>
        <end position="311"/>
    </location>
</feature>
<evidence type="ECO:0000313" key="4">
    <source>
        <dbReference type="EMBL" id="VDL53740.1"/>
    </source>
</evidence>
<dbReference type="AlphaFoldDB" id="A0A0R3SID2"/>
<dbReference type="Pfam" id="PF07716">
    <property type="entry name" value="bZIP_2"/>
    <property type="match status" value="1"/>
</dbReference>
<reference evidence="6" key="1">
    <citation type="submission" date="2017-02" db="UniProtKB">
        <authorList>
            <consortium name="WormBaseParasite"/>
        </authorList>
    </citation>
    <scope>IDENTIFICATION</scope>
</reference>
<protein>
    <submittedName>
        <fullName evidence="6">BZIP domain-containing protein</fullName>
    </submittedName>
</protein>
<name>A0A0R3SID2_HYMDI</name>
<dbReference type="PROSITE" id="PS50217">
    <property type="entry name" value="BZIP"/>
    <property type="match status" value="1"/>
</dbReference>
<feature type="region of interest" description="Disordered" evidence="1">
    <location>
        <begin position="243"/>
        <end position="279"/>
    </location>
</feature>
<dbReference type="InterPro" id="IPR031106">
    <property type="entry name" value="C/EBP"/>
</dbReference>